<evidence type="ECO:0000313" key="3">
    <source>
        <dbReference type="Proteomes" id="UP000283634"/>
    </source>
</evidence>
<proteinExistence type="predicted"/>
<gene>
    <name evidence="2" type="ORF">TraAM80_10460</name>
</gene>
<dbReference type="VEuPathDB" id="TriTrypDB:TRSC58_02415"/>
<dbReference type="AlphaFoldDB" id="A0A422MP66"/>
<organism evidence="2 3">
    <name type="scientific">Trypanosoma rangeli</name>
    <dbReference type="NCBI Taxonomy" id="5698"/>
    <lineage>
        <taxon>Eukaryota</taxon>
        <taxon>Discoba</taxon>
        <taxon>Euglenozoa</taxon>
        <taxon>Kinetoplastea</taxon>
        <taxon>Metakinetoplastina</taxon>
        <taxon>Trypanosomatida</taxon>
        <taxon>Trypanosomatidae</taxon>
        <taxon>Trypanosoma</taxon>
        <taxon>Herpetosoma</taxon>
    </lineage>
</organism>
<dbReference type="EMBL" id="MKGL01000986">
    <property type="protein sequence ID" value="RNE94990.1"/>
    <property type="molecule type" value="Genomic_DNA"/>
</dbReference>
<accession>A0A422MP66</accession>
<evidence type="ECO:0000256" key="1">
    <source>
        <dbReference type="SAM" id="MobiDB-lite"/>
    </source>
</evidence>
<dbReference type="GeneID" id="40334393"/>
<dbReference type="Proteomes" id="UP000283634">
    <property type="component" value="Unassembled WGS sequence"/>
</dbReference>
<keyword evidence="3" id="KW-1185">Reference proteome</keyword>
<dbReference type="RefSeq" id="XP_029233078.1">
    <property type="nucleotide sequence ID" value="XM_029387077.1"/>
</dbReference>
<comment type="caution">
    <text evidence="2">The sequence shown here is derived from an EMBL/GenBank/DDBJ whole genome shotgun (WGS) entry which is preliminary data.</text>
</comment>
<evidence type="ECO:0000313" key="2">
    <source>
        <dbReference type="EMBL" id="RNE94990.1"/>
    </source>
</evidence>
<sequence length="437" mass="46396">MKSRSGLEMMESTLGEKAKWASSTPMGPSKPTAYARKQTASSHNAGGPGKKKDTSVQGGSANTSKGDDVDDSFFFVQGNQHIRGSQKRLDAYTPTLRDAPGGLRAVEAGSTIITPGGGEKTSVVGGDDSALSLPRLTTTETEPPALGECSTPTILGGSAVVWAGGRRHQQWKARDSQQLVEQEIDGEERVVLPQAQIIGLSQEANSLSLQSAFSPQRPTETGNKHLRHLSWARRALPVGPTAVTEKTSRAEQVPQVELPVSPICVGGDAAAEFTSRLFCCTSLSLSSLSTLSSPPSPLPQLGASFQSAGYVTTETASVPAAARGDDSGMDNDTTIMRIEDSFILSRYPKAPGMKSCEGSSEVAAPALALALRPPEFVGWARLDACRRLPGYREARRTAHTLALTKLRQLFYCGVGWVAWSQGLREEGGRINGEVTRS</sequence>
<feature type="region of interest" description="Disordered" evidence="1">
    <location>
        <begin position="1"/>
        <end position="70"/>
    </location>
</feature>
<dbReference type="OrthoDB" id="10399300at2759"/>
<reference evidence="2 3" key="1">
    <citation type="journal article" date="2018" name="BMC Genomics">
        <title>Genomic comparison of Trypanosoma conorhini and Trypanosoma rangeli to Trypanosoma cruzi strains of high and low virulence.</title>
        <authorList>
            <person name="Bradwell K.R."/>
            <person name="Koparde V.N."/>
            <person name="Matveyev A.V."/>
            <person name="Serrano M.G."/>
            <person name="Alves J.M."/>
            <person name="Parikh H."/>
            <person name="Huang B."/>
            <person name="Lee V."/>
            <person name="Espinosa-Alvarez O."/>
            <person name="Ortiz P.A."/>
            <person name="Costa-Martins A.G."/>
            <person name="Teixeira M.M."/>
            <person name="Buck G.A."/>
        </authorList>
    </citation>
    <scope>NUCLEOTIDE SEQUENCE [LARGE SCALE GENOMIC DNA]</scope>
    <source>
        <strain evidence="2 3">AM80</strain>
    </source>
</reference>
<feature type="compositionally biased region" description="Polar residues" evidence="1">
    <location>
        <begin position="55"/>
        <end position="64"/>
    </location>
</feature>
<dbReference type="OMA" id="RHESKGF"/>
<name>A0A422MP66_TRYRA</name>
<protein>
    <submittedName>
        <fullName evidence="2">Uncharacterized protein</fullName>
    </submittedName>
</protein>